<proteinExistence type="predicted"/>
<dbReference type="InterPro" id="IPR005294">
    <property type="entry name" value="ATP_synth_F1_asu"/>
</dbReference>
<dbReference type="Gene3D" id="3.40.50.12240">
    <property type="match status" value="1"/>
</dbReference>
<evidence type="ECO:0000313" key="2">
    <source>
        <dbReference type="Proteomes" id="UP000824120"/>
    </source>
</evidence>
<dbReference type="GO" id="GO:0046933">
    <property type="term" value="F:proton-transporting ATP synthase activity, rotational mechanism"/>
    <property type="evidence" value="ECO:0007669"/>
    <property type="project" value="InterPro"/>
</dbReference>
<accession>A0A9J5ZVP1</accession>
<keyword evidence="2" id="KW-1185">Reference proteome</keyword>
<comment type="caution">
    <text evidence="1">The sequence shown here is derived from an EMBL/GenBank/DDBJ whole genome shotgun (WGS) entry which is preliminary data.</text>
</comment>
<gene>
    <name evidence="1" type="ORF">H5410_016153</name>
</gene>
<protein>
    <submittedName>
        <fullName evidence="1">Uncharacterized protein</fullName>
    </submittedName>
</protein>
<name>A0A9J5ZVP1_SOLCO</name>
<dbReference type="SUPFAM" id="SSF52540">
    <property type="entry name" value="P-loop containing nucleoside triphosphate hydrolases"/>
    <property type="match status" value="1"/>
</dbReference>
<dbReference type="AlphaFoldDB" id="A0A9J5ZVP1"/>
<dbReference type="PANTHER" id="PTHR48082">
    <property type="entry name" value="ATP SYNTHASE SUBUNIT ALPHA, MITOCHONDRIAL"/>
    <property type="match status" value="1"/>
</dbReference>
<dbReference type="OrthoDB" id="1300899at2759"/>
<reference evidence="1 2" key="1">
    <citation type="submission" date="2020-09" db="EMBL/GenBank/DDBJ databases">
        <title>De no assembly of potato wild relative species, Solanum commersonii.</title>
        <authorList>
            <person name="Cho K."/>
        </authorList>
    </citation>
    <scope>NUCLEOTIDE SEQUENCE [LARGE SCALE GENOMIC DNA]</scope>
    <source>
        <strain evidence="1">LZ3.2</strain>
        <tissue evidence="1">Leaf</tissue>
    </source>
</reference>
<dbReference type="Proteomes" id="UP000824120">
    <property type="component" value="Chromosome 3"/>
</dbReference>
<evidence type="ECO:0000313" key="1">
    <source>
        <dbReference type="EMBL" id="KAG5616329.1"/>
    </source>
</evidence>
<dbReference type="GO" id="GO:0043531">
    <property type="term" value="F:ADP binding"/>
    <property type="evidence" value="ECO:0007669"/>
    <property type="project" value="TreeGrafter"/>
</dbReference>
<dbReference type="GO" id="GO:0005524">
    <property type="term" value="F:ATP binding"/>
    <property type="evidence" value="ECO:0007669"/>
    <property type="project" value="TreeGrafter"/>
</dbReference>
<dbReference type="PANTHER" id="PTHR48082:SF2">
    <property type="entry name" value="ATP SYNTHASE SUBUNIT ALPHA, MITOCHONDRIAL"/>
    <property type="match status" value="1"/>
</dbReference>
<sequence>MSQPKIPLSLELHSSEARLNPESSIHVLYSVHYRFDYLQTSNQGLKLKLSCLSDPWSNWAFLYSLNRIAGLALPLAWLKFPLNQPYLHSRLLERAAKRSDQTGAGSLTALPVIETQAGDVSAYIRLQSGPKHRDDMYKSIYEYKASLKTKTTVLKEITHEVKESRIQYC</sequence>
<organism evidence="1 2">
    <name type="scientific">Solanum commersonii</name>
    <name type="common">Commerson's wild potato</name>
    <name type="synonym">Commerson's nightshade</name>
    <dbReference type="NCBI Taxonomy" id="4109"/>
    <lineage>
        <taxon>Eukaryota</taxon>
        <taxon>Viridiplantae</taxon>
        <taxon>Streptophyta</taxon>
        <taxon>Embryophyta</taxon>
        <taxon>Tracheophyta</taxon>
        <taxon>Spermatophyta</taxon>
        <taxon>Magnoliopsida</taxon>
        <taxon>eudicotyledons</taxon>
        <taxon>Gunneridae</taxon>
        <taxon>Pentapetalae</taxon>
        <taxon>asterids</taxon>
        <taxon>lamiids</taxon>
        <taxon>Solanales</taxon>
        <taxon>Solanaceae</taxon>
        <taxon>Solanoideae</taxon>
        <taxon>Solaneae</taxon>
        <taxon>Solanum</taxon>
    </lineage>
</organism>
<dbReference type="InterPro" id="IPR027417">
    <property type="entry name" value="P-loop_NTPase"/>
</dbReference>
<dbReference type="GO" id="GO:0045259">
    <property type="term" value="C:proton-transporting ATP synthase complex"/>
    <property type="evidence" value="ECO:0007669"/>
    <property type="project" value="InterPro"/>
</dbReference>
<dbReference type="EMBL" id="JACXVP010000003">
    <property type="protein sequence ID" value="KAG5616329.1"/>
    <property type="molecule type" value="Genomic_DNA"/>
</dbReference>